<dbReference type="InterPro" id="IPR001314">
    <property type="entry name" value="Peptidase_S1A"/>
</dbReference>
<dbReference type="GO" id="GO:0035821">
    <property type="term" value="P:modulation of process of another organism"/>
    <property type="evidence" value="ECO:0007669"/>
    <property type="project" value="UniProtKB-ARBA"/>
</dbReference>
<dbReference type="AlphaFoldDB" id="A0AA35L4H3"/>
<dbReference type="InterPro" id="IPR009003">
    <property type="entry name" value="Peptidase_S1_PA"/>
</dbReference>
<keyword evidence="5" id="KW-0378">Hydrolase</keyword>
<dbReference type="PANTHER" id="PTHR24252:SF17">
    <property type="entry name" value="SUPPRESSOR OF TUMORIGENICITY 14 PROTEIN HOMOLOG-RELATED"/>
    <property type="match status" value="1"/>
</dbReference>
<dbReference type="InterPro" id="IPR001254">
    <property type="entry name" value="Trypsin_dom"/>
</dbReference>
<dbReference type="GO" id="GO:0006508">
    <property type="term" value="P:proteolysis"/>
    <property type="evidence" value="ECO:0007669"/>
    <property type="project" value="UniProtKB-KW"/>
</dbReference>
<keyword evidence="7" id="KW-0735">Signal-anchor</keyword>
<evidence type="ECO:0000256" key="4">
    <source>
        <dbReference type="ARBA" id="ARBA00022692"/>
    </source>
</evidence>
<keyword evidence="10" id="KW-1015">Disulfide bond</keyword>
<evidence type="ECO:0000256" key="11">
    <source>
        <dbReference type="ARBA" id="ARBA00024195"/>
    </source>
</evidence>
<evidence type="ECO:0000256" key="10">
    <source>
        <dbReference type="ARBA" id="ARBA00023157"/>
    </source>
</evidence>
<dbReference type="InterPro" id="IPR033116">
    <property type="entry name" value="TRYPSIN_SER"/>
</dbReference>
<keyword evidence="15" id="KW-1185">Reference proteome</keyword>
<dbReference type="FunFam" id="2.40.10.10:FF:000002">
    <property type="entry name" value="Transmembrane protease serine"/>
    <property type="match status" value="1"/>
</dbReference>
<comment type="subcellular location">
    <subcellularLocation>
        <location evidence="1">Membrane</location>
        <topology evidence="1">Single-pass type II membrane protein</topology>
    </subcellularLocation>
</comment>
<evidence type="ECO:0000256" key="7">
    <source>
        <dbReference type="ARBA" id="ARBA00022968"/>
    </source>
</evidence>
<evidence type="ECO:0000259" key="12">
    <source>
        <dbReference type="PROSITE" id="PS50024"/>
    </source>
</evidence>
<dbReference type="SMART" id="SM00020">
    <property type="entry name" value="Tryp_SPc"/>
    <property type="match status" value="1"/>
</dbReference>
<evidence type="ECO:0000256" key="9">
    <source>
        <dbReference type="ARBA" id="ARBA00023136"/>
    </source>
</evidence>
<comment type="similarity">
    <text evidence="11">Belongs to the peptidase S1 family. CLIP subfamily.</text>
</comment>
<dbReference type="PROSITE" id="PS50240">
    <property type="entry name" value="TRYPSIN_DOM"/>
    <property type="match status" value="1"/>
</dbReference>
<comment type="similarity">
    <text evidence="2">Belongs to the peptidase S1 family. Snake venom subfamily.</text>
</comment>
<evidence type="ECO:0000256" key="3">
    <source>
        <dbReference type="ARBA" id="ARBA00022670"/>
    </source>
</evidence>
<organism evidence="14 15">
    <name type="scientific">Podarcis lilfordi</name>
    <name type="common">Lilford's wall lizard</name>
    <dbReference type="NCBI Taxonomy" id="74358"/>
    <lineage>
        <taxon>Eukaryota</taxon>
        <taxon>Metazoa</taxon>
        <taxon>Chordata</taxon>
        <taxon>Craniata</taxon>
        <taxon>Vertebrata</taxon>
        <taxon>Euteleostomi</taxon>
        <taxon>Lepidosauria</taxon>
        <taxon>Squamata</taxon>
        <taxon>Bifurcata</taxon>
        <taxon>Unidentata</taxon>
        <taxon>Episquamata</taxon>
        <taxon>Laterata</taxon>
        <taxon>Lacertibaenia</taxon>
        <taxon>Lacertidae</taxon>
        <taxon>Podarcis</taxon>
    </lineage>
</organism>
<dbReference type="CDD" id="cd00190">
    <property type="entry name" value="Tryp_SPc"/>
    <property type="match status" value="1"/>
</dbReference>
<reference evidence="14" key="1">
    <citation type="submission" date="2022-12" db="EMBL/GenBank/DDBJ databases">
        <authorList>
            <person name="Alioto T."/>
            <person name="Alioto T."/>
            <person name="Gomez Garrido J."/>
        </authorList>
    </citation>
    <scope>NUCLEOTIDE SEQUENCE</scope>
</reference>
<evidence type="ECO:0000259" key="13">
    <source>
        <dbReference type="PROSITE" id="PS50240"/>
    </source>
</evidence>
<keyword evidence="3 14" id="KW-0645">Protease</keyword>
<dbReference type="PANTHER" id="PTHR24252">
    <property type="entry name" value="ACROSIN-RELATED"/>
    <property type="match status" value="1"/>
</dbReference>
<dbReference type="InterPro" id="IPR000082">
    <property type="entry name" value="SEA_dom"/>
</dbReference>
<evidence type="ECO:0000256" key="1">
    <source>
        <dbReference type="ARBA" id="ARBA00004606"/>
    </source>
</evidence>
<evidence type="ECO:0000256" key="2">
    <source>
        <dbReference type="ARBA" id="ARBA00009228"/>
    </source>
</evidence>
<dbReference type="SUPFAM" id="SSF50494">
    <property type="entry name" value="Trypsin-like serine proteases"/>
    <property type="match status" value="1"/>
</dbReference>
<name>A0AA35L4H3_9SAUR</name>
<dbReference type="Proteomes" id="UP001178461">
    <property type="component" value="Chromosome 13"/>
</dbReference>
<dbReference type="Pfam" id="PF01390">
    <property type="entry name" value="SEA"/>
    <property type="match status" value="1"/>
</dbReference>
<dbReference type="PRINTS" id="PR00722">
    <property type="entry name" value="CHYMOTRYPSIN"/>
</dbReference>
<keyword evidence="6" id="KW-0720">Serine protease</keyword>
<dbReference type="GO" id="GO:0016020">
    <property type="term" value="C:membrane"/>
    <property type="evidence" value="ECO:0007669"/>
    <property type="project" value="UniProtKB-SubCell"/>
</dbReference>
<dbReference type="Gene3D" id="2.40.10.10">
    <property type="entry name" value="Trypsin-like serine proteases"/>
    <property type="match status" value="2"/>
</dbReference>
<keyword evidence="8" id="KW-1133">Transmembrane helix</keyword>
<dbReference type="InterPro" id="IPR036364">
    <property type="entry name" value="SEA_dom_sf"/>
</dbReference>
<keyword evidence="4 14" id="KW-0812">Transmembrane</keyword>
<accession>A0AA35L4H3</accession>
<gene>
    <name evidence="14" type="ORF">PODLI_1B013871</name>
</gene>
<dbReference type="GO" id="GO:0004252">
    <property type="term" value="F:serine-type endopeptidase activity"/>
    <property type="evidence" value="ECO:0007669"/>
    <property type="project" value="InterPro"/>
</dbReference>
<evidence type="ECO:0000313" key="15">
    <source>
        <dbReference type="Proteomes" id="UP001178461"/>
    </source>
</evidence>
<dbReference type="Gene3D" id="3.30.70.960">
    <property type="entry name" value="SEA domain"/>
    <property type="match status" value="1"/>
</dbReference>
<proteinExistence type="inferred from homology"/>
<dbReference type="EMBL" id="OX395138">
    <property type="protein sequence ID" value="CAI5789680.1"/>
    <property type="molecule type" value="Genomic_DNA"/>
</dbReference>
<feature type="domain" description="SEA" evidence="12">
    <location>
        <begin position="332"/>
        <end position="452"/>
    </location>
</feature>
<dbReference type="Pfam" id="PF00089">
    <property type="entry name" value="Trypsin"/>
    <property type="match status" value="1"/>
</dbReference>
<evidence type="ECO:0000256" key="6">
    <source>
        <dbReference type="ARBA" id="ARBA00022825"/>
    </source>
</evidence>
<keyword evidence="9" id="KW-0472">Membrane</keyword>
<feature type="domain" description="Peptidase S1" evidence="13">
    <location>
        <begin position="1"/>
        <end position="225"/>
    </location>
</feature>
<dbReference type="PROSITE" id="PS50024">
    <property type="entry name" value="SEA"/>
    <property type="match status" value="1"/>
</dbReference>
<protein>
    <submittedName>
        <fullName evidence="14">Transmembrane protease serine 11E-like isoform X1</fullName>
    </submittedName>
</protein>
<evidence type="ECO:0000313" key="14">
    <source>
        <dbReference type="EMBL" id="CAI5789680.1"/>
    </source>
</evidence>
<sequence length="483" mass="53883">MFFGRLWDTSGKICGENLWRKHCCGRGVAVASQSSAERHPSLWRNTDRVRDLRSWTASFGARLNPPLLRRNLRQIIVHEQYAESVMRHEFDIAVVQLAYPVQFTAAVHRICLPEASHIFPENTTCFVTGYGALRDEGPSVGELRQTEVKIIGNEICNRWNVYNGAISAGMLCAGYLEGGSDACQGDSGGPLVTPDSRGIWYLVGIVSWGEECAKPNKPGVYTRLAFPHTAGCCTTDIPMKDLPFTIYPACHTSRCKSSIFQKRSRSVDGLFQTGSGTHLGYENYDLWGLQGKFSFCSQKTNPPGHSCHLMVLPVRWSTFNLIWGSVPLRDQRLTYFSSNFKIMGVQYNPALSRQSSDRFREAGNWIEKLMYETFHNSILRPKYRGSRLVKVSPDTGGVIAQVVLMFLFSSTDNTALRMAVDKILQERLKMYPGSGSNLEGDSEIRIGMRTTTLMTLMTTALPGTVEAVNLGLLVCTDPMAFHS</sequence>
<evidence type="ECO:0000256" key="8">
    <source>
        <dbReference type="ARBA" id="ARBA00022989"/>
    </source>
</evidence>
<evidence type="ECO:0000256" key="5">
    <source>
        <dbReference type="ARBA" id="ARBA00022801"/>
    </source>
</evidence>
<dbReference type="PROSITE" id="PS00135">
    <property type="entry name" value="TRYPSIN_SER"/>
    <property type="match status" value="1"/>
</dbReference>
<dbReference type="GO" id="GO:0005576">
    <property type="term" value="C:extracellular region"/>
    <property type="evidence" value="ECO:0007669"/>
    <property type="project" value="UniProtKB-ARBA"/>
</dbReference>
<dbReference type="InterPro" id="IPR043504">
    <property type="entry name" value="Peptidase_S1_PA_chymotrypsin"/>
</dbReference>
<dbReference type="SUPFAM" id="SSF82671">
    <property type="entry name" value="SEA domain"/>
    <property type="match status" value="1"/>
</dbReference>